<evidence type="ECO:0000313" key="5">
    <source>
        <dbReference type="EMBL" id="KAF7354932.1"/>
    </source>
</evidence>
<accession>A0A8H6Y974</accession>
<evidence type="ECO:0000256" key="1">
    <source>
        <dbReference type="ARBA" id="ARBA00009106"/>
    </source>
</evidence>
<name>A0A8H6Y974_9AGAR</name>
<keyword evidence="6" id="KW-1185">Reference proteome</keyword>
<comment type="similarity">
    <text evidence="1">Belongs to the eukaryotic ribosomal protein eS25 family.</text>
</comment>
<evidence type="ECO:0000256" key="2">
    <source>
        <dbReference type="ARBA" id="ARBA00022980"/>
    </source>
</evidence>
<keyword evidence="3" id="KW-0687">Ribonucleoprotein</keyword>
<dbReference type="PANTHER" id="PTHR12850">
    <property type="entry name" value="40S RIBOSOMAL PROTEIN S25"/>
    <property type="match status" value="1"/>
</dbReference>
<evidence type="ECO:0000256" key="3">
    <source>
        <dbReference type="ARBA" id="ARBA00023274"/>
    </source>
</evidence>
<keyword evidence="2 5" id="KW-0689">Ribosomal protein</keyword>
<dbReference type="Gene3D" id="3.30.63.20">
    <property type="match status" value="1"/>
</dbReference>
<dbReference type="FunFam" id="3.30.63.20:FF:000001">
    <property type="entry name" value="40S ribosomal protein S25"/>
    <property type="match status" value="1"/>
</dbReference>
<dbReference type="EMBL" id="JACAZH010000011">
    <property type="protein sequence ID" value="KAF7354932.1"/>
    <property type="molecule type" value="Genomic_DNA"/>
</dbReference>
<evidence type="ECO:0000256" key="4">
    <source>
        <dbReference type="SAM" id="MobiDB-lite"/>
    </source>
</evidence>
<evidence type="ECO:0000313" key="6">
    <source>
        <dbReference type="Proteomes" id="UP000623467"/>
    </source>
</evidence>
<feature type="region of interest" description="Disordered" evidence="4">
    <location>
        <begin position="173"/>
        <end position="213"/>
    </location>
</feature>
<organism evidence="5 6">
    <name type="scientific">Mycena sanguinolenta</name>
    <dbReference type="NCBI Taxonomy" id="230812"/>
    <lineage>
        <taxon>Eukaryota</taxon>
        <taxon>Fungi</taxon>
        <taxon>Dikarya</taxon>
        <taxon>Basidiomycota</taxon>
        <taxon>Agaricomycotina</taxon>
        <taxon>Agaricomycetes</taxon>
        <taxon>Agaricomycetidae</taxon>
        <taxon>Agaricales</taxon>
        <taxon>Marasmiineae</taxon>
        <taxon>Mycenaceae</taxon>
        <taxon>Mycena</taxon>
    </lineage>
</organism>
<dbReference type="Pfam" id="PF03297">
    <property type="entry name" value="Ribosomal_S25"/>
    <property type="match status" value="1"/>
</dbReference>
<proteinExistence type="inferred from homology"/>
<dbReference type="InterPro" id="IPR004977">
    <property type="entry name" value="Ribosomal_eS25"/>
</dbReference>
<dbReference type="OrthoDB" id="10263513at2759"/>
<dbReference type="AlphaFoldDB" id="A0A8H6Y974"/>
<protein>
    <submittedName>
        <fullName evidence="5">Ribosomal protein S25</fullName>
    </submittedName>
</protein>
<dbReference type="GO" id="GO:1990904">
    <property type="term" value="C:ribonucleoprotein complex"/>
    <property type="evidence" value="ECO:0007669"/>
    <property type="project" value="UniProtKB-KW"/>
</dbReference>
<feature type="region of interest" description="Disordered" evidence="4">
    <location>
        <begin position="1"/>
        <end position="25"/>
    </location>
</feature>
<comment type="caution">
    <text evidence="5">The sequence shown here is derived from an EMBL/GenBank/DDBJ whole genome shotgun (WGS) entry which is preliminary data.</text>
</comment>
<gene>
    <name evidence="5" type="ORF">MSAN_01408000</name>
</gene>
<reference evidence="5" key="1">
    <citation type="submission" date="2020-05" db="EMBL/GenBank/DDBJ databases">
        <title>Mycena genomes resolve the evolution of fungal bioluminescence.</title>
        <authorList>
            <person name="Tsai I.J."/>
        </authorList>
    </citation>
    <scope>NUCLEOTIDE SEQUENCE</scope>
    <source>
        <strain evidence="5">160909Yilan</strain>
    </source>
</reference>
<feature type="compositionally biased region" description="Basic residues" evidence="4">
    <location>
        <begin position="15"/>
        <end position="24"/>
    </location>
</feature>
<sequence length="250" mass="27413">MAKAAKPTSSGGGKAAKKKKWSKGKVKDKAQHAVVLDKATFDRIIKEVPTFRFISQSILIERLKINGSLARVAIRHLEKEGTIKRIVHHSAQLVYIIEYSSISSRHCFCISIDSLNIFSFASRSFFSFADAAGLTRVPGGAISTFFLVGKSPQVKRNKSAHPNPPKHLILLPLHPPSAPPATSTANLPNTAAPLTTARHNPPATPPTPHTHQPPIRRLPAAHVHLPHLVPRAVERVDDVSRLERDGLQRR</sequence>
<dbReference type="GO" id="GO:0005840">
    <property type="term" value="C:ribosome"/>
    <property type="evidence" value="ECO:0007669"/>
    <property type="project" value="UniProtKB-KW"/>
</dbReference>
<feature type="compositionally biased region" description="Low complexity" evidence="4">
    <location>
        <begin position="180"/>
        <end position="201"/>
    </location>
</feature>
<dbReference type="Proteomes" id="UP000623467">
    <property type="component" value="Unassembled WGS sequence"/>
</dbReference>